<dbReference type="PRINTS" id="PR00990">
    <property type="entry name" value="RIBOKINASE"/>
</dbReference>
<dbReference type="InterPro" id="IPR002173">
    <property type="entry name" value="Carboh/pur_kinase_PfkB_CS"/>
</dbReference>
<dbReference type="PANTHER" id="PTHR10584:SF166">
    <property type="entry name" value="RIBOKINASE"/>
    <property type="match status" value="1"/>
</dbReference>
<dbReference type="AlphaFoldDB" id="A0A1B2IVX7"/>
<comment type="similarity">
    <text evidence="1 4">Belongs to the carbohydrate kinase PfkB family.</text>
</comment>
<dbReference type="Gene3D" id="3.40.1190.20">
    <property type="match status" value="1"/>
</dbReference>
<keyword evidence="7" id="KW-1185">Reference proteome</keyword>
<proteinExistence type="inferred from homology"/>
<keyword evidence="2 4" id="KW-0808">Transferase</keyword>
<feature type="domain" description="Carbohydrate kinase PfkB" evidence="5">
    <location>
        <begin position="1"/>
        <end position="286"/>
    </location>
</feature>
<name>A0A1B2IVX7_9LACO</name>
<evidence type="ECO:0000256" key="1">
    <source>
        <dbReference type="ARBA" id="ARBA00010688"/>
    </source>
</evidence>
<evidence type="ECO:0000256" key="4">
    <source>
        <dbReference type="RuleBase" id="RU003704"/>
    </source>
</evidence>
<evidence type="ECO:0000259" key="5">
    <source>
        <dbReference type="Pfam" id="PF00294"/>
    </source>
</evidence>
<evidence type="ECO:0000256" key="3">
    <source>
        <dbReference type="ARBA" id="ARBA00022777"/>
    </source>
</evidence>
<dbReference type="PANTHER" id="PTHR10584">
    <property type="entry name" value="SUGAR KINASE"/>
    <property type="match status" value="1"/>
</dbReference>
<organism evidence="6 7">
    <name type="scientific">Secundilactobacillus paracollinoides</name>
    <dbReference type="NCBI Taxonomy" id="240427"/>
    <lineage>
        <taxon>Bacteria</taxon>
        <taxon>Bacillati</taxon>
        <taxon>Bacillota</taxon>
        <taxon>Bacilli</taxon>
        <taxon>Lactobacillales</taxon>
        <taxon>Lactobacillaceae</taxon>
        <taxon>Secundilactobacillus</taxon>
    </lineage>
</organism>
<dbReference type="InterPro" id="IPR002139">
    <property type="entry name" value="Ribo/fructo_kinase"/>
</dbReference>
<dbReference type="RefSeq" id="WP_056987984.1">
    <property type="nucleotide sequence ID" value="NZ_CP014912.1"/>
</dbReference>
<protein>
    <submittedName>
        <fullName evidence="6">Ribokinase</fullName>
    </submittedName>
</protein>
<dbReference type="Proteomes" id="UP000093267">
    <property type="component" value="Chromosome"/>
</dbReference>
<gene>
    <name evidence="6" type="ORF">AYR63_02965</name>
</gene>
<dbReference type="InterPro" id="IPR011611">
    <property type="entry name" value="PfkB_dom"/>
</dbReference>
<evidence type="ECO:0000256" key="2">
    <source>
        <dbReference type="ARBA" id="ARBA00022679"/>
    </source>
</evidence>
<evidence type="ECO:0000313" key="6">
    <source>
        <dbReference type="EMBL" id="ANZ66203.1"/>
    </source>
</evidence>
<accession>A0A1B2IVX7</accession>
<reference evidence="6 7" key="1">
    <citation type="submission" date="2016-03" db="EMBL/GenBank/DDBJ databases">
        <title>Pediococcus and Lactobacillus from brewery environment - whole genome sequencing and assembly.</title>
        <authorList>
            <person name="Behr J."/>
            <person name="Geissler A.J."/>
            <person name="Vogel R.F."/>
        </authorList>
    </citation>
    <scope>NUCLEOTIDE SEQUENCE [LARGE SCALE GENOMIC DNA]</scope>
    <source>
        <strain evidence="6 7">TMW 1.1995</strain>
    </source>
</reference>
<dbReference type="EMBL" id="CP014924">
    <property type="protein sequence ID" value="ANZ66203.1"/>
    <property type="molecule type" value="Genomic_DNA"/>
</dbReference>
<dbReference type="GO" id="GO:0006796">
    <property type="term" value="P:phosphate-containing compound metabolic process"/>
    <property type="evidence" value="ECO:0007669"/>
    <property type="project" value="UniProtKB-ARBA"/>
</dbReference>
<dbReference type="OrthoDB" id="9775849at2"/>
<dbReference type="GO" id="GO:0005829">
    <property type="term" value="C:cytosol"/>
    <property type="evidence" value="ECO:0007669"/>
    <property type="project" value="TreeGrafter"/>
</dbReference>
<dbReference type="GO" id="GO:0016301">
    <property type="term" value="F:kinase activity"/>
    <property type="evidence" value="ECO:0007669"/>
    <property type="project" value="UniProtKB-KW"/>
</dbReference>
<dbReference type="PROSITE" id="PS00584">
    <property type="entry name" value="PFKB_KINASES_2"/>
    <property type="match status" value="1"/>
</dbReference>
<dbReference type="SUPFAM" id="SSF53613">
    <property type="entry name" value="Ribokinase-like"/>
    <property type="match status" value="1"/>
</dbReference>
<sequence length="293" mass="31539">MAKILVIGAAFVDVLVHVPKLPQTGEDITGILQGYRVGGSAFNVYGAIQYLKASADLFVPVGQGQYADQIRQTMRQSRIQQLLSVPDADNGWDVAYVEPNGERSFLTINGVEQLWQPEWFDRLTLSDYDTFYVSGYELENDTTAAVILDALSRKRPDATVLVDASPRAAFLSETTWQRLWALGVMVHCNETELNTLVPGAATVAQKTAHLVALTHQPVVVTLGAEGCYFTDGQTTALVPADTVTVVNTIGAGDTHCGGLLVALSQGQPLLEAVTQANRLAGYVVGMESGSLLR</sequence>
<dbReference type="InterPro" id="IPR029056">
    <property type="entry name" value="Ribokinase-like"/>
</dbReference>
<dbReference type="Pfam" id="PF00294">
    <property type="entry name" value="PfkB"/>
    <property type="match status" value="1"/>
</dbReference>
<dbReference type="STRING" id="240427.AYR62_15525"/>
<evidence type="ECO:0000313" key="7">
    <source>
        <dbReference type="Proteomes" id="UP000093267"/>
    </source>
</evidence>
<keyword evidence="3 4" id="KW-0418">Kinase</keyword>